<evidence type="ECO:0000313" key="1">
    <source>
        <dbReference type="EMBL" id="VAX10522.1"/>
    </source>
</evidence>
<reference evidence="1" key="1">
    <citation type="submission" date="2018-06" db="EMBL/GenBank/DDBJ databases">
        <authorList>
            <person name="Zhirakovskaya E."/>
        </authorList>
    </citation>
    <scope>NUCLEOTIDE SEQUENCE</scope>
</reference>
<organism evidence="1">
    <name type="scientific">hydrothermal vent metagenome</name>
    <dbReference type="NCBI Taxonomy" id="652676"/>
    <lineage>
        <taxon>unclassified sequences</taxon>
        <taxon>metagenomes</taxon>
        <taxon>ecological metagenomes</taxon>
    </lineage>
</organism>
<name>A0A3B1B308_9ZZZZ</name>
<sequence>MKLFKHLSNTIGILAVLASTGVQAYVGLCCGKCGGNMPMNIPGGGIPETYEYRVKVSTMFMRMEGLREGTESVNPDDLLGMPTMLGQATGKFMAVPTQMDMNMLNVSTGYSFSDELFGGVMFMYKSNSMDMKFNSAMQTLTGEAGYAMRSEGLGDTMLMGKYRLYADDPLIPKRQSSLLFGLSLPTGSIDERNTTHPLAMRQGELQSYAMQLGSGTVDPMIGLLYQGSSSPLWWGANATYIARLYDNKRDYRLGDEFKLDLYSMFQFRYDTLLQFQINAEYKGKIRGEMDEAVSGASGRTTQNDPDSPYMSPAWDTGNYGGTQVFVTLGVQWQPVPLQIVDFSIGLPLYQDLNGPQLEQDYRLMLTWYLEIPSKKSIRYGLGSGAESDSKLGF</sequence>
<dbReference type="EMBL" id="UOFY01000051">
    <property type="protein sequence ID" value="VAX10522.1"/>
    <property type="molecule type" value="Genomic_DNA"/>
</dbReference>
<accession>A0A3B1B308</accession>
<dbReference type="AlphaFoldDB" id="A0A3B1B308"/>
<evidence type="ECO:0008006" key="2">
    <source>
        <dbReference type="Google" id="ProtNLM"/>
    </source>
</evidence>
<gene>
    <name evidence="1" type="ORF">MNBD_GAMMA25-1426</name>
</gene>
<protein>
    <recommendedName>
        <fullName evidence="2">Transporter</fullName>
    </recommendedName>
</protein>
<proteinExistence type="predicted"/>